<dbReference type="OrthoDB" id="5401902at2759"/>
<evidence type="ECO:0000256" key="1">
    <source>
        <dbReference type="SAM" id="MobiDB-lite"/>
    </source>
</evidence>
<feature type="compositionally biased region" description="Basic and acidic residues" evidence="1">
    <location>
        <begin position="79"/>
        <end position="92"/>
    </location>
</feature>
<sequence length="827" mass="90391">MSKCTYEKDKLLSLQGGPVPAAVYKGLQRTLQRDFSLGGILRVSLDTRIAQNPSEGSIKATNMERDTSVRQLDGADSEWQYRGRSNSEHAELEPISAPTGLPAQKSEGFQRFYKAVVSPTHVRVTAGGRIVPNTRGCSSPTGKWNRDKVVTDTGSANRDTAHAAHPYSGVPIQMSGYATLPPIFHTFSPAISPGLPPDAMFSWAGWPFGFGVCAPFPSPVMPPSTDGLATSQNNPTTIEMDTSNAKLRNNSLQTGRLDIHSYHGTGLPLMESKIGSTLPKEKPLLQHPLAAPNLVKSQSIQRKPEVQPVESPLSTTEKDITPLKSEATLSSPDNSQPIKDSIPPISSIRPSQITKKQIDVLRSSLRYLEDQLQYNKHQIDEKLIEHQAKMVCQQIQQFEQNFEAQRIFEESHYPKEEKLKETISSSDLSKKAATSIKPSHPSERDQSEKVSLVQSRRHELGGSSTDDHMLRNRRSSSKESTVAEKGEPEVRSVPVARKYSTLPSKAAMAPPFRPQAGQVWQSTTEDSFENNTDQIVGLDLIKGDLAEHGNYQRAMMPYLVGHLPSNFTPPILPHYQYKYDRELTEGELRARHMYWGNSPHNLSSVMQSFDSQGYYAWCKPTVEAHGSLAGDNAVKAGSLTAKQEVDSVDTFKRPRHGANIAHLEATTQSEYLPARDSSATDISSIPSPKADSCMASVLDLSNETGKTGDGSIGKEGMESLETGVATVVPNIRRKVATASKTRNAIWQSMLRKSKSNAGIIPGTVSSTTIQGVLPQYSGHASACLAPTLANAASTPNQRPSGTAKFEALTKFSQEIHNENTPPLGIRD</sequence>
<proteinExistence type="predicted"/>
<dbReference type="STRING" id="1531966.A0A0A1TQ64"/>
<feature type="compositionally biased region" description="Basic and acidic residues" evidence="1">
    <location>
        <begin position="481"/>
        <end position="490"/>
    </location>
</feature>
<feature type="region of interest" description="Disordered" evidence="1">
    <location>
        <begin position="293"/>
        <end position="349"/>
    </location>
</feature>
<accession>A0A0A1TQ64</accession>
<feature type="region of interest" description="Disordered" evidence="1">
    <location>
        <begin position="417"/>
        <end position="491"/>
    </location>
</feature>
<evidence type="ECO:0000313" key="3">
    <source>
        <dbReference type="Proteomes" id="UP000039046"/>
    </source>
</evidence>
<keyword evidence="3" id="KW-1185">Reference proteome</keyword>
<dbReference type="AlphaFoldDB" id="A0A0A1TQ64"/>
<organism evidence="2 3">
    <name type="scientific">[Torrubiella] hemipterigena</name>
    <dbReference type="NCBI Taxonomy" id="1531966"/>
    <lineage>
        <taxon>Eukaryota</taxon>
        <taxon>Fungi</taxon>
        <taxon>Dikarya</taxon>
        <taxon>Ascomycota</taxon>
        <taxon>Pezizomycotina</taxon>
        <taxon>Sordariomycetes</taxon>
        <taxon>Hypocreomycetidae</taxon>
        <taxon>Hypocreales</taxon>
        <taxon>Clavicipitaceae</taxon>
        <taxon>Clavicipitaceae incertae sedis</taxon>
        <taxon>'Torrubiella' clade</taxon>
    </lineage>
</organism>
<feature type="compositionally biased region" description="Basic and acidic residues" evidence="1">
    <location>
        <begin position="456"/>
        <end position="470"/>
    </location>
</feature>
<feature type="compositionally biased region" description="Low complexity" evidence="1">
    <location>
        <begin position="335"/>
        <end position="349"/>
    </location>
</feature>
<dbReference type="EMBL" id="CDHN01000006">
    <property type="protein sequence ID" value="CEJ93960.1"/>
    <property type="molecule type" value="Genomic_DNA"/>
</dbReference>
<name>A0A0A1TQ64_9HYPO</name>
<gene>
    <name evidence="2" type="ORF">VHEMI09517</name>
</gene>
<dbReference type="Proteomes" id="UP000039046">
    <property type="component" value="Unassembled WGS sequence"/>
</dbReference>
<reference evidence="2 3" key="1">
    <citation type="journal article" date="2015" name="Genome Announc.">
        <title>Draft Genome Sequence and Gene Annotation of the Entomopathogenic Fungus Verticillium hemipterigenum.</title>
        <authorList>
            <person name="Horn F."/>
            <person name="Habel A."/>
            <person name="Scharf D.H."/>
            <person name="Dworschak J."/>
            <person name="Brakhage A.A."/>
            <person name="Guthke R."/>
            <person name="Hertweck C."/>
            <person name="Linde J."/>
        </authorList>
    </citation>
    <scope>NUCLEOTIDE SEQUENCE [LARGE SCALE GENOMIC DNA]</scope>
</reference>
<evidence type="ECO:0000313" key="2">
    <source>
        <dbReference type="EMBL" id="CEJ93960.1"/>
    </source>
</evidence>
<dbReference type="HOGENOM" id="CLU_010344_1_0_1"/>
<feature type="region of interest" description="Disordered" evidence="1">
    <location>
        <begin position="79"/>
        <end position="103"/>
    </location>
</feature>
<protein>
    <submittedName>
        <fullName evidence="2">Uncharacterized protein</fullName>
    </submittedName>
</protein>